<name>A0A8S2ZPZ6_9BILA</name>
<dbReference type="EMBL" id="CAJOBC010142628">
    <property type="protein sequence ID" value="CAF4651164.1"/>
    <property type="molecule type" value="Genomic_DNA"/>
</dbReference>
<feature type="non-terminal residue" evidence="1">
    <location>
        <position position="1"/>
    </location>
</feature>
<proteinExistence type="predicted"/>
<gene>
    <name evidence="1" type="ORF">SRO942_LOCUS50411</name>
</gene>
<accession>A0A8S2ZPZ6</accession>
<sequence length="39" mass="4319">MGTLEQRAARVPVWSRQPAVLRITVALAKMGTLDQRAAR</sequence>
<evidence type="ECO:0000313" key="1">
    <source>
        <dbReference type="EMBL" id="CAF4651164.1"/>
    </source>
</evidence>
<comment type="caution">
    <text evidence="1">The sequence shown here is derived from an EMBL/GenBank/DDBJ whole genome shotgun (WGS) entry which is preliminary data.</text>
</comment>
<organism evidence="1 2">
    <name type="scientific">Didymodactylos carnosus</name>
    <dbReference type="NCBI Taxonomy" id="1234261"/>
    <lineage>
        <taxon>Eukaryota</taxon>
        <taxon>Metazoa</taxon>
        <taxon>Spiralia</taxon>
        <taxon>Gnathifera</taxon>
        <taxon>Rotifera</taxon>
        <taxon>Eurotatoria</taxon>
        <taxon>Bdelloidea</taxon>
        <taxon>Philodinida</taxon>
        <taxon>Philodinidae</taxon>
        <taxon>Didymodactylos</taxon>
    </lineage>
</organism>
<reference evidence="1" key="1">
    <citation type="submission" date="2021-02" db="EMBL/GenBank/DDBJ databases">
        <authorList>
            <person name="Nowell W R."/>
        </authorList>
    </citation>
    <scope>NUCLEOTIDE SEQUENCE</scope>
</reference>
<evidence type="ECO:0000313" key="2">
    <source>
        <dbReference type="Proteomes" id="UP000681722"/>
    </source>
</evidence>
<protein>
    <submittedName>
        <fullName evidence="1">Uncharacterized protein</fullName>
    </submittedName>
</protein>
<dbReference type="AlphaFoldDB" id="A0A8S2ZPZ6"/>
<dbReference type="Proteomes" id="UP000681722">
    <property type="component" value="Unassembled WGS sequence"/>
</dbReference>